<reference evidence="2 3" key="1">
    <citation type="submission" date="2016-10" db="EMBL/GenBank/DDBJ databases">
        <authorList>
            <person name="de Groot N.N."/>
        </authorList>
    </citation>
    <scope>NUCLEOTIDE SEQUENCE [LARGE SCALE GENOMIC DNA]</scope>
    <source>
        <strain evidence="2 3">DSM 6059</strain>
    </source>
</reference>
<dbReference type="RefSeq" id="WP_091986977.1">
    <property type="nucleotide sequence ID" value="NZ_FOLO01000031.1"/>
</dbReference>
<organism evidence="2 3">
    <name type="scientific">Pseudoalteromonas denitrificans DSM 6059</name>
    <dbReference type="NCBI Taxonomy" id="1123010"/>
    <lineage>
        <taxon>Bacteria</taxon>
        <taxon>Pseudomonadati</taxon>
        <taxon>Pseudomonadota</taxon>
        <taxon>Gammaproteobacteria</taxon>
        <taxon>Alteromonadales</taxon>
        <taxon>Pseudoalteromonadaceae</taxon>
        <taxon>Pseudoalteromonas</taxon>
    </lineage>
</organism>
<dbReference type="InterPro" id="IPR026387">
    <property type="entry name" value="OMP_w_GlyGly"/>
</dbReference>
<gene>
    <name evidence="2" type="ORF">SAMN02745724_03394</name>
</gene>
<dbReference type="AlphaFoldDB" id="A0A1I1PIY7"/>
<evidence type="ECO:0000313" key="3">
    <source>
        <dbReference type="Proteomes" id="UP000198862"/>
    </source>
</evidence>
<name>A0A1I1PIY7_9GAMM</name>
<dbReference type="Proteomes" id="UP000198862">
    <property type="component" value="Unassembled WGS sequence"/>
</dbReference>
<accession>A0A1I1PIY7</accession>
<dbReference type="EMBL" id="FOLO01000031">
    <property type="protein sequence ID" value="SFD07638.1"/>
    <property type="molecule type" value="Genomic_DNA"/>
</dbReference>
<evidence type="ECO:0000256" key="1">
    <source>
        <dbReference type="SAM" id="SignalP"/>
    </source>
</evidence>
<proteinExistence type="predicted"/>
<dbReference type="STRING" id="1123010.SAMN02745724_03394"/>
<dbReference type="NCBIfam" id="TIGR04219">
    <property type="entry name" value="OMP_w_GlyGly"/>
    <property type="match status" value="1"/>
</dbReference>
<dbReference type="OrthoDB" id="6708408at2"/>
<protein>
    <submittedName>
        <fullName evidence="2">Outer membrane protein</fullName>
    </submittedName>
</protein>
<sequence length="259" mass="28115">MKKHYLAALLATGLVTTSFLAPLAQADTILGVYAGVEGWRSETTGNFSEGNGTSESFNFEDESLTNFYVALEHPIPLVPNVKIKHNEIEVNGTTTLTSGFEFGDTVYQVGSKANAVSDLSHNDFVFYYEIFDNSLVSIDLGFNIKQFDGSIAVTGTDGTNTISEKENFSGYVPLGYAALEAGLPFTGLSVFFEGSLLAIDDSKIQDYQVGVAWEVIDNMAVDVAIKLGYRSLLLELDDVDDITTDLEVEGPFLGVQVHF</sequence>
<feature type="signal peptide" evidence="1">
    <location>
        <begin position="1"/>
        <end position="26"/>
    </location>
</feature>
<keyword evidence="1" id="KW-0732">Signal</keyword>
<evidence type="ECO:0000313" key="2">
    <source>
        <dbReference type="EMBL" id="SFD07638.1"/>
    </source>
</evidence>
<feature type="chain" id="PRO_5011617943" evidence="1">
    <location>
        <begin position="27"/>
        <end position="259"/>
    </location>
</feature>
<keyword evidence="3" id="KW-1185">Reference proteome</keyword>